<reference evidence="1 2" key="1">
    <citation type="submission" date="2016-04" db="EMBL/GenBank/DDBJ databases">
        <title>First whole genome shotgun sequence of the bacterium Enteractinococcus sp. strain UASWS1574.</title>
        <authorList>
            <person name="Crovadore J."/>
            <person name="Chablais R."/>
            <person name="Lefort F."/>
        </authorList>
    </citation>
    <scope>NUCLEOTIDE SEQUENCE [LARGE SCALE GENOMIC DNA]</scope>
    <source>
        <strain evidence="1 2">UASWS1574</strain>
    </source>
</reference>
<dbReference type="STRING" id="1837282.A6F49_11180"/>
<dbReference type="OrthoDB" id="4965181at2"/>
<gene>
    <name evidence="1" type="ORF">A6F49_11180</name>
</gene>
<organism evidence="1 2">
    <name type="scientific">Enteractinococcus helveticum</name>
    <dbReference type="NCBI Taxonomy" id="1837282"/>
    <lineage>
        <taxon>Bacteria</taxon>
        <taxon>Bacillati</taxon>
        <taxon>Actinomycetota</taxon>
        <taxon>Actinomycetes</taxon>
        <taxon>Micrococcales</taxon>
        <taxon>Micrococcaceae</taxon>
    </lineage>
</organism>
<sequence length="74" mass="8192">MIASTIYVLEGTLSNEATRIIKGQVYQVPRVGGISFEVEEGKDTRMILKHKTTEPIDRADLEAAIAKAGDYRLL</sequence>
<dbReference type="EMBL" id="LXEY01000019">
    <property type="protein sequence ID" value="OAV60518.1"/>
    <property type="molecule type" value="Genomic_DNA"/>
</dbReference>
<evidence type="ECO:0000313" key="2">
    <source>
        <dbReference type="Proteomes" id="UP000078292"/>
    </source>
</evidence>
<evidence type="ECO:0000313" key="1">
    <source>
        <dbReference type="EMBL" id="OAV60518.1"/>
    </source>
</evidence>
<dbReference type="Proteomes" id="UP000078292">
    <property type="component" value="Unassembled WGS sequence"/>
</dbReference>
<keyword evidence="2" id="KW-1185">Reference proteome</keyword>
<proteinExistence type="predicted"/>
<dbReference type="AlphaFoldDB" id="A0A1B7LYQ1"/>
<comment type="caution">
    <text evidence="1">The sequence shown here is derived from an EMBL/GenBank/DDBJ whole genome shotgun (WGS) entry which is preliminary data.</text>
</comment>
<protein>
    <submittedName>
        <fullName evidence="1">Uncharacterized protein</fullName>
    </submittedName>
</protein>
<accession>A0A1B7LYQ1</accession>
<name>A0A1B7LYQ1_9MICC</name>
<dbReference type="RefSeq" id="WP_043058070.1">
    <property type="nucleotide sequence ID" value="NZ_LXEY01000019.1"/>
</dbReference>